<dbReference type="GO" id="GO:0014808">
    <property type="term" value="P:release of sequestered calcium ion into cytosol by sarcoplasmic reticulum"/>
    <property type="evidence" value="ECO:0007669"/>
    <property type="project" value="TreeGrafter"/>
</dbReference>
<gene>
    <name evidence="2" type="ORF">WUBG_13981</name>
</gene>
<dbReference type="GO" id="GO:0042383">
    <property type="term" value="C:sarcolemma"/>
    <property type="evidence" value="ECO:0007669"/>
    <property type="project" value="TreeGrafter"/>
</dbReference>
<dbReference type="GO" id="GO:0005790">
    <property type="term" value="C:smooth endoplasmic reticulum"/>
    <property type="evidence" value="ECO:0007669"/>
    <property type="project" value="TreeGrafter"/>
</dbReference>
<comment type="caution">
    <text evidence="2">The sequence shown here is derived from an EMBL/GenBank/DDBJ whole genome shotgun (WGS) entry which is preliminary data.</text>
</comment>
<dbReference type="Gene3D" id="1.10.490.160">
    <property type="match status" value="3"/>
</dbReference>
<protein>
    <recommendedName>
        <fullName evidence="1">Ryanodine receptor Ryr domain-containing protein</fullName>
    </recommendedName>
</protein>
<dbReference type="InterPro" id="IPR015925">
    <property type="entry name" value="Ryanodine_IP3_receptor"/>
</dbReference>
<name>J9ALJ0_WUCBA</name>
<dbReference type="PANTHER" id="PTHR46399:SF8">
    <property type="entry name" value="B30.2_SPRY DOMAIN-CONTAINING PROTEIN"/>
    <property type="match status" value="1"/>
</dbReference>
<feature type="non-terminal residue" evidence="2">
    <location>
        <position position="300"/>
    </location>
</feature>
<dbReference type="PANTHER" id="PTHR46399">
    <property type="entry name" value="B30.2/SPRY DOMAIN-CONTAINING PROTEIN"/>
    <property type="match status" value="1"/>
</dbReference>
<feature type="domain" description="Ryanodine receptor Ryr" evidence="1">
    <location>
        <begin position="34"/>
        <end position="123"/>
    </location>
</feature>
<dbReference type="GO" id="GO:0030018">
    <property type="term" value="C:Z disc"/>
    <property type="evidence" value="ECO:0007669"/>
    <property type="project" value="TreeGrafter"/>
</dbReference>
<dbReference type="FunFam" id="1.10.490.160:FF:000006">
    <property type="entry name" value="Protein CBR-LIPL-6"/>
    <property type="match status" value="1"/>
</dbReference>
<feature type="non-terminal residue" evidence="2">
    <location>
        <position position="1"/>
    </location>
</feature>
<accession>J9ALJ0</accession>
<proteinExistence type="predicted"/>
<dbReference type="InterPro" id="IPR003032">
    <property type="entry name" value="Ryanodine_rcpt"/>
</dbReference>
<dbReference type="EMBL" id="ADBV01011078">
    <property type="protein sequence ID" value="EJW75110.1"/>
    <property type="molecule type" value="Genomic_DNA"/>
</dbReference>
<evidence type="ECO:0000313" key="2">
    <source>
        <dbReference type="EMBL" id="EJW75110.1"/>
    </source>
</evidence>
<dbReference type="Proteomes" id="UP000004810">
    <property type="component" value="Unassembled WGS sequence"/>
</dbReference>
<dbReference type="GO" id="GO:0006941">
    <property type="term" value="P:striated muscle contraction"/>
    <property type="evidence" value="ECO:0007669"/>
    <property type="project" value="TreeGrafter"/>
</dbReference>
<dbReference type="GO" id="GO:0034704">
    <property type="term" value="C:calcium channel complex"/>
    <property type="evidence" value="ECO:0007669"/>
    <property type="project" value="TreeGrafter"/>
</dbReference>
<evidence type="ECO:0000313" key="3">
    <source>
        <dbReference type="Proteomes" id="UP000004810"/>
    </source>
</evidence>
<feature type="domain" description="Ryanodine receptor Ryr" evidence="1">
    <location>
        <begin position="147"/>
        <end position="229"/>
    </location>
</feature>
<dbReference type="AlphaFoldDB" id="J9ALJ0"/>
<sequence length="300" mass="35096">ENKFGYCAHWFIDIFIDTGDDTDKIQKTKDRGIWNPDPVDVSEVHFDDDLKSVVAKFAEHFHDSWASRKIEKGWNYGELYSRQALTHPRLKPFVFLPDFEKNFYQERCAECLRALLVWNYSIELTDHDAADKAVQNNTSLGSSIGNFNPKPVDLSNMTLEKDMTGIAEKMAEESHKIWAKKVLADLNRGGTMPPQLVPWDLLTDFERRKDRFRAAEILKFLQYHGYRVWSLNKSEPSAERVKIDSERSSVEKRFAYNLLKKLIQYLEQASLKMKTIKPSQELTRQNSFRKEGQDVKFFEK</sequence>
<evidence type="ECO:0000259" key="1">
    <source>
        <dbReference type="Pfam" id="PF02026"/>
    </source>
</evidence>
<dbReference type="GO" id="GO:0033017">
    <property type="term" value="C:sarcoplasmic reticulum membrane"/>
    <property type="evidence" value="ECO:0007669"/>
    <property type="project" value="TreeGrafter"/>
</dbReference>
<dbReference type="Pfam" id="PF02026">
    <property type="entry name" value="RyR"/>
    <property type="match status" value="2"/>
</dbReference>
<reference evidence="3" key="1">
    <citation type="submission" date="2012-08" db="EMBL/GenBank/DDBJ databases">
        <title>The Genome Sequence of Wuchereria bancrofti.</title>
        <authorList>
            <person name="Nutman T.B."/>
            <person name="Fink D.L."/>
            <person name="Russ C."/>
            <person name="Young S."/>
            <person name="Zeng Q."/>
            <person name="Koehrsen M."/>
            <person name="Alvarado L."/>
            <person name="Berlin A."/>
            <person name="Chapman S.B."/>
            <person name="Chen Z."/>
            <person name="Freedman E."/>
            <person name="Gellesch M."/>
            <person name="Goldberg J."/>
            <person name="Griggs A."/>
            <person name="Gujja S."/>
            <person name="Heilman E.R."/>
            <person name="Heiman D."/>
            <person name="Hepburn T."/>
            <person name="Howarth C."/>
            <person name="Jen D."/>
            <person name="Larson L."/>
            <person name="Lewis B."/>
            <person name="Mehta T."/>
            <person name="Park D."/>
            <person name="Pearson M."/>
            <person name="Roberts A."/>
            <person name="Saif S."/>
            <person name="Shea T."/>
            <person name="Shenoy N."/>
            <person name="Sisk P."/>
            <person name="Stolte C."/>
            <person name="Sykes S."/>
            <person name="Walk T."/>
            <person name="White J."/>
            <person name="Yandava C."/>
            <person name="Haas B."/>
            <person name="Henn M.R."/>
            <person name="Nusbaum C."/>
            <person name="Birren B."/>
        </authorList>
    </citation>
    <scope>NUCLEOTIDE SEQUENCE [LARGE SCALE GENOMIC DNA]</scope>
    <source>
        <strain evidence="3">NA</strain>
    </source>
</reference>
<dbReference type="GO" id="GO:0005219">
    <property type="term" value="F:ryanodine-sensitive calcium-release channel activity"/>
    <property type="evidence" value="ECO:0007669"/>
    <property type="project" value="TreeGrafter"/>
</dbReference>
<organism evidence="2 3">
    <name type="scientific">Wuchereria bancrofti</name>
    <dbReference type="NCBI Taxonomy" id="6293"/>
    <lineage>
        <taxon>Eukaryota</taxon>
        <taxon>Metazoa</taxon>
        <taxon>Ecdysozoa</taxon>
        <taxon>Nematoda</taxon>
        <taxon>Chromadorea</taxon>
        <taxon>Rhabditida</taxon>
        <taxon>Spirurina</taxon>
        <taxon>Spiruromorpha</taxon>
        <taxon>Filarioidea</taxon>
        <taxon>Onchocercidae</taxon>
        <taxon>Wuchereria</taxon>
    </lineage>
</organism>